<dbReference type="Proteomes" id="UP000823775">
    <property type="component" value="Unassembled WGS sequence"/>
</dbReference>
<feature type="non-terminal residue" evidence="1">
    <location>
        <position position="73"/>
    </location>
</feature>
<dbReference type="EMBL" id="JACEIK010000492">
    <property type="protein sequence ID" value="MCD7458022.1"/>
    <property type="molecule type" value="Genomic_DNA"/>
</dbReference>
<dbReference type="PANTHER" id="PTHR33103">
    <property type="entry name" value="OS01G0153900 PROTEIN"/>
    <property type="match status" value="1"/>
</dbReference>
<comment type="caution">
    <text evidence="1">The sequence shown here is derived from an EMBL/GenBank/DDBJ whole genome shotgun (WGS) entry which is preliminary data.</text>
</comment>
<name>A0ABS8SGI4_DATST</name>
<dbReference type="PANTHER" id="PTHR33103:SF19">
    <property type="entry name" value="OS09G0544700 PROTEIN"/>
    <property type="match status" value="1"/>
</dbReference>
<reference evidence="1 2" key="1">
    <citation type="journal article" date="2021" name="BMC Genomics">
        <title>Datura genome reveals duplications of psychoactive alkaloid biosynthetic genes and high mutation rate following tissue culture.</title>
        <authorList>
            <person name="Rajewski A."/>
            <person name="Carter-House D."/>
            <person name="Stajich J."/>
            <person name="Litt A."/>
        </authorList>
    </citation>
    <scope>NUCLEOTIDE SEQUENCE [LARGE SCALE GENOMIC DNA]</scope>
    <source>
        <strain evidence="1">AR-01</strain>
    </source>
</reference>
<sequence>MTDSDSKLTLKLLIDTTKAREGGRNCGVRAYMVMDDLVVKPMSGISSIALLNSFILGCWCLLQEKEVSFGMEE</sequence>
<evidence type="ECO:0000313" key="1">
    <source>
        <dbReference type="EMBL" id="MCD7458022.1"/>
    </source>
</evidence>
<protein>
    <submittedName>
        <fullName evidence="1">Uncharacterized protein</fullName>
    </submittedName>
</protein>
<keyword evidence="2" id="KW-1185">Reference proteome</keyword>
<gene>
    <name evidence="1" type="ORF">HAX54_036955</name>
</gene>
<dbReference type="InterPro" id="IPR007750">
    <property type="entry name" value="DUF674"/>
</dbReference>
<evidence type="ECO:0000313" key="2">
    <source>
        <dbReference type="Proteomes" id="UP000823775"/>
    </source>
</evidence>
<accession>A0ABS8SGI4</accession>
<organism evidence="1 2">
    <name type="scientific">Datura stramonium</name>
    <name type="common">Jimsonweed</name>
    <name type="synonym">Common thornapple</name>
    <dbReference type="NCBI Taxonomy" id="4076"/>
    <lineage>
        <taxon>Eukaryota</taxon>
        <taxon>Viridiplantae</taxon>
        <taxon>Streptophyta</taxon>
        <taxon>Embryophyta</taxon>
        <taxon>Tracheophyta</taxon>
        <taxon>Spermatophyta</taxon>
        <taxon>Magnoliopsida</taxon>
        <taxon>eudicotyledons</taxon>
        <taxon>Gunneridae</taxon>
        <taxon>Pentapetalae</taxon>
        <taxon>asterids</taxon>
        <taxon>lamiids</taxon>
        <taxon>Solanales</taxon>
        <taxon>Solanaceae</taxon>
        <taxon>Solanoideae</taxon>
        <taxon>Datureae</taxon>
        <taxon>Datura</taxon>
    </lineage>
</organism>
<proteinExistence type="predicted"/>